<accession>A0A9W7W562</accession>
<sequence>MCKQIFHYFQCGHGAGAAEVLCEHALAIDSPFWMVHACQDYERVPGSALPTFCGGPGWYCGQTETGKILDSHHETILQANAIFNESRSQLDELVYKGRRTAFLAGANTDTGLLWSTYELKTYKVLREKLINAMMAKQDALAILKDGVEYLAFRAPNQQITAYELPNRFVHSPTKLREPVPLSAQPTELNESEKLALRQHKFTTRQYVEFNSGSAVPSDPMGPQAPHMVLQPPQPAFQPPQTTPQPPRFALHPLNLDFQPLQPLREPAVAPNQVGQTSSPSMQSYAMQPPPLPLKRPASHHDLTFGLGNAAHEDPASSEQAARKKQKKSPSKPESVRRSDRVRNKIGSSERSMSSHGTPSPQKSDTVSPWKSDTSDDVFGPPLKPIRLPQGMPEAQPRAPSCPRSLMNMMQDLKRRRAQSTDTASLDQPEQSVQPASFQAGMQSEPESTTAQVSPFPRFTTPPPAKVPTAQQRTVDPNTGSPIKPIGEYCDLIQQALLYGVRSVGAPSAEVIARARANNTRRRKARRGRGEVSDDGVDGSNR</sequence>
<reference evidence="2 3" key="2">
    <citation type="journal article" date="2021" name="Curr. Genet.">
        <title>Genetic response to nitrogen starvation in the aggressive Eucalyptus foliar pathogen Teratosphaeria destructans.</title>
        <authorList>
            <person name="Havenga M."/>
            <person name="Wingfield B.D."/>
            <person name="Wingfield M.J."/>
            <person name="Dreyer L.L."/>
            <person name="Roets F."/>
            <person name="Aylward J."/>
        </authorList>
    </citation>
    <scope>NUCLEOTIDE SEQUENCE [LARGE SCALE GENOMIC DNA]</scope>
    <source>
        <strain evidence="2">CMW44962</strain>
    </source>
</reference>
<gene>
    <name evidence="2" type="ORF">Tdes44962_MAKER01669</name>
</gene>
<feature type="compositionally biased region" description="Basic and acidic residues" evidence="1">
    <location>
        <begin position="333"/>
        <end position="342"/>
    </location>
</feature>
<dbReference type="EMBL" id="RIBY02000557">
    <property type="protein sequence ID" value="KAH9840469.1"/>
    <property type="molecule type" value="Genomic_DNA"/>
</dbReference>
<keyword evidence="3" id="KW-1185">Reference proteome</keyword>
<evidence type="ECO:0000256" key="1">
    <source>
        <dbReference type="SAM" id="MobiDB-lite"/>
    </source>
</evidence>
<feature type="region of interest" description="Disordered" evidence="1">
    <location>
        <begin position="212"/>
        <end position="251"/>
    </location>
</feature>
<dbReference type="AlphaFoldDB" id="A0A9W7W562"/>
<dbReference type="OrthoDB" id="10339403at2759"/>
<evidence type="ECO:0000313" key="2">
    <source>
        <dbReference type="EMBL" id="KAH9840469.1"/>
    </source>
</evidence>
<comment type="caution">
    <text evidence="2">The sequence shown here is derived from an EMBL/GenBank/DDBJ whole genome shotgun (WGS) entry which is preliminary data.</text>
</comment>
<dbReference type="Proteomes" id="UP001138500">
    <property type="component" value="Unassembled WGS sequence"/>
</dbReference>
<feature type="region of interest" description="Disordered" evidence="1">
    <location>
        <begin position="268"/>
        <end position="481"/>
    </location>
</feature>
<feature type="compositionally biased region" description="Polar residues" evidence="1">
    <location>
        <begin position="345"/>
        <end position="371"/>
    </location>
</feature>
<proteinExistence type="predicted"/>
<feature type="region of interest" description="Disordered" evidence="1">
    <location>
        <begin position="513"/>
        <end position="541"/>
    </location>
</feature>
<feature type="compositionally biased region" description="Polar residues" evidence="1">
    <location>
        <begin position="419"/>
        <end position="452"/>
    </location>
</feature>
<organism evidence="2 3">
    <name type="scientific">Teratosphaeria destructans</name>
    <dbReference type="NCBI Taxonomy" id="418781"/>
    <lineage>
        <taxon>Eukaryota</taxon>
        <taxon>Fungi</taxon>
        <taxon>Dikarya</taxon>
        <taxon>Ascomycota</taxon>
        <taxon>Pezizomycotina</taxon>
        <taxon>Dothideomycetes</taxon>
        <taxon>Dothideomycetidae</taxon>
        <taxon>Mycosphaerellales</taxon>
        <taxon>Teratosphaeriaceae</taxon>
        <taxon>Teratosphaeria</taxon>
    </lineage>
</organism>
<protein>
    <submittedName>
        <fullName evidence="2">Uncharacterized protein</fullName>
    </submittedName>
</protein>
<feature type="compositionally biased region" description="Polar residues" evidence="1">
    <location>
        <begin position="468"/>
        <end position="480"/>
    </location>
</feature>
<name>A0A9W7W562_9PEZI</name>
<feature type="compositionally biased region" description="Acidic residues" evidence="1">
    <location>
        <begin position="532"/>
        <end position="541"/>
    </location>
</feature>
<feature type="compositionally biased region" description="Pro residues" evidence="1">
    <location>
        <begin position="231"/>
        <end position="246"/>
    </location>
</feature>
<reference evidence="2 3" key="1">
    <citation type="journal article" date="2018" name="IMA Fungus">
        <title>IMA Genome-F 10: Nine draft genome sequences of Claviceps purpurea s.lat., including C. arundinis, C. humidiphila, and C. cf. spartinae, pseudomolecules for the pitch canker pathogen Fusarium circinatum, draft genome of Davidsoniella eucalypti, Grosmannia galeiformis, Quambalaria eucalypti, and Teratosphaeria destructans.</title>
        <authorList>
            <person name="Wingfield B.D."/>
            <person name="Liu M."/>
            <person name="Nguyen H.D."/>
            <person name="Lane F.A."/>
            <person name="Morgan S.W."/>
            <person name="De Vos L."/>
            <person name="Wilken P.M."/>
            <person name="Duong T.A."/>
            <person name="Aylward J."/>
            <person name="Coetzee M.P."/>
            <person name="Dadej K."/>
            <person name="De Beer Z.W."/>
            <person name="Findlay W."/>
            <person name="Havenga M."/>
            <person name="Kolarik M."/>
            <person name="Menzies J.G."/>
            <person name="Naidoo K."/>
            <person name="Pochopski O."/>
            <person name="Shoukouhi P."/>
            <person name="Santana Q.C."/>
            <person name="Seifert K.A."/>
            <person name="Soal N."/>
            <person name="Steenkamp E.T."/>
            <person name="Tatham C.T."/>
            <person name="van der Nest M.A."/>
            <person name="Wingfield M.J."/>
        </authorList>
    </citation>
    <scope>NUCLEOTIDE SEQUENCE [LARGE SCALE GENOMIC DNA]</scope>
    <source>
        <strain evidence="2">CMW44962</strain>
    </source>
</reference>
<feature type="compositionally biased region" description="Polar residues" evidence="1">
    <location>
        <begin position="272"/>
        <end position="285"/>
    </location>
</feature>
<evidence type="ECO:0000313" key="3">
    <source>
        <dbReference type="Proteomes" id="UP001138500"/>
    </source>
</evidence>